<proteinExistence type="predicted"/>
<comment type="caution">
    <text evidence="2">The sequence shown here is derived from an EMBL/GenBank/DDBJ whole genome shotgun (WGS) entry which is preliminary data.</text>
</comment>
<evidence type="ECO:0000256" key="1">
    <source>
        <dbReference type="SAM" id="MobiDB-lite"/>
    </source>
</evidence>
<sequence length="249" mass="26848">MGLAETGTGLGSSVGGAGAARLENSGGMEEARGLLTVIEPILLDHDAAAHSLHLRASSSEPVLISLPPSSPETRVSLSRAHTPVLGFIIDDVAVCNPKSLLCRGSQSSSRGDLSLPLQLCSNGMEKKKRKGKMKNRKEEEDPCSLRRAQPQPASPLLSSLCRQPSHHHEPSQARDLLSAQSSVSIRRSPCRHPSIFAAEPSCPVISSAPCFSADGRTKEEIKEEKNGLLRRERRIKISIELTSQLNKRK</sequence>
<dbReference type="Proteomes" id="UP001457282">
    <property type="component" value="Unassembled WGS sequence"/>
</dbReference>
<evidence type="ECO:0000313" key="2">
    <source>
        <dbReference type="EMBL" id="KAK9928623.1"/>
    </source>
</evidence>
<feature type="region of interest" description="Disordered" evidence="1">
    <location>
        <begin position="104"/>
        <end position="180"/>
    </location>
</feature>
<accession>A0AAW1WX67</accession>
<feature type="compositionally biased region" description="Basic residues" evidence="1">
    <location>
        <begin position="126"/>
        <end position="135"/>
    </location>
</feature>
<protein>
    <submittedName>
        <fullName evidence="2">Uncharacterized protein</fullName>
    </submittedName>
</protein>
<dbReference type="EMBL" id="JBEDUW010000005">
    <property type="protein sequence ID" value="KAK9928623.1"/>
    <property type="molecule type" value="Genomic_DNA"/>
</dbReference>
<dbReference type="AlphaFoldDB" id="A0AAW1WX67"/>
<name>A0AAW1WX67_RUBAR</name>
<evidence type="ECO:0000313" key="3">
    <source>
        <dbReference type="Proteomes" id="UP001457282"/>
    </source>
</evidence>
<gene>
    <name evidence="2" type="ORF">M0R45_025747</name>
</gene>
<reference evidence="2 3" key="1">
    <citation type="journal article" date="2023" name="G3 (Bethesda)">
        <title>A chromosome-length genome assembly and annotation of blackberry (Rubus argutus, cv. 'Hillquist').</title>
        <authorList>
            <person name="Bruna T."/>
            <person name="Aryal R."/>
            <person name="Dudchenko O."/>
            <person name="Sargent D.J."/>
            <person name="Mead D."/>
            <person name="Buti M."/>
            <person name="Cavallini A."/>
            <person name="Hytonen T."/>
            <person name="Andres J."/>
            <person name="Pham M."/>
            <person name="Weisz D."/>
            <person name="Mascagni F."/>
            <person name="Usai G."/>
            <person name="Natali L."/>
            <person name="Bassil N."/>
            <person name="Fernandez G.E."/>
            <person name="Lomsadze A."/>
            <person name="Armour M."/>
            <person name="Olukolu B."/>
            <person name="Poorten T."/>
            <person name="Britton C."/>
            <person name="Davik J."/>
            <person name="Ashrafi H."/>
            <person name="Aiden E.L."/>
            <person name="Borodovsky M."/>
            <person name="Worthington M."/>
        </authorList>
    </citation>
    <scope>NUCLEOTIDE SEQUENCE [LARGE SCALE GENOMIC DNA]</scope>
    <source>
        <strain evidence="2">PI 553951</strain>
    </source>
</reference>
<organism evidence="2 3">
    <name type="scientific">Rubus argutus</name>
    <name type="common">Southern blackberry</name>
    <dbReference type="NCBI Taxonomy" id="59490"/>
    <lineage>
        <taxon>Eukaryota</taxon>
        <taxon>Viridiplantae</taxon>
        <taxon>Streptophyta</taxon>
        <taxon>Embryophyta</taxon>
        <taxon>Tracheophyta</taxon>
        <taxon>Spermatophyta</taxon>
        <taxon>Magnoliopsida</taxon>
        <taxon>eudicotyledons</taxon>
        <taxon>Gunneridae</taxon>
        <taxon>Pentapetalae</taxon>
        <taxon>rosids</taxon>
        <taxon>fabids</taxon>
        <taxon>Rosales</taxon>
        <taxon>Rosaceae</taxon>
        <taxon>Rosoideae</taxon>
        <taxon>Rosoideae incertae sedis</taxon>
        <taxon>Rubus</taxon>
    </lineage>
</organism>
<keyword evidence="3" id="KW-1185">Reference proteome</keyword>